<comment type="caution">
    <text evidence="4">The sequence shown here is derived from an EMBL/GenBank/DDBJ whole genome shotgun (WGS) entry which is preliminary data.</text>
</comment>
<sequence>MKNYKYFFIATILLFLTACQEKDWGPLDNATGKPAVVTNIIVENAPGGAIIYYSLPNTGSVTYVKAVYKLQNGTEKAVISSAFKNNILIEGLADTLRHEVQLYTVNKSEVVSDPVIVSIQPQKPPILSIYESLQVKEDFGGVNLRFENPLKKEVVLYAFIKDSTNTWKSLDRLYTQAESRSYNIRNMQPVPTDFAFFFKDLWGNFSDTLYSNLTPIYEEEINKKLWKVYKLPNDHNTNYWAGLEIHKLWDTYVGCNTCRYLANDIPVPDIPNWFTIDLGQTVTLSRIKINQYTTAGYAYNTGAPRRFEIWGIQNTPPSDGSWDGWVHLLDCESIKPSGMGIGTVTAEDLSYANAGESFDFPPGTPPVRYFRFKLLETWDKRNNLHLAEITLWGQAIK</sequence>
<dbReference type="InterPro" id="IPR032527">
    <property type="entry name" value="DUF4959"/>
</dbReference>
<evidence type="ECO:0000259" key="2">
    <source>
        <dbReference type="Pfam" id="PF16391"/>
    </source>
</evidence>
<evidence type="ECO:0000313" key="4">
    <source>
        <dbReference type="EMBL" id="MCU7695321.1"/>
    </source>
</evidence>
<dbReference type="InterPro" id="IPR032164">
    <property type="entry name" value="DUF5000"/>
</dbReference>
<gene>
    <name evidence="4" type="ORF">OD355_12410</name>
</gene>
<keyword evidence="5" id="KW-1185">Reference proteome</keyword>
<dbReference type="EMBL" id="JAOTPL010000023">
    <property type="protein sequence ID" value="MCU7695321.1"/>
    <property type="molecule type" value="Genomic_DNA"/>
</dbReference>
<dbReference type="Proteomes" id="UP001209317">
    <property type="component" value="Unassembled WGS sequence"/>
</dbReference>
<evidence type="ECO:0000259" key="3">
    <source>
        <dbReference type="Pfam" id="PF17166"/>
    </source>
</evidence>
<keyword evidence="4" id="KW-0449">Lipoprotein</keyword>
<dbReference type="InterPro" id="IPR008979">
    <property type="entry name" value="Galactose-bd-like_sf"/>
</dbReference>
<evidence type="ECO:0000259" key="1">
    <source>
        <dbReference type="Pfam" id="PF16323"/>
    </source>
</evidence>
<accession>A0AAE3LNR0</accession>
<reference evidence="4" key="1">
    <citation type="submission" date="2022-10" db="EMBL/GenBank/DDBJ databases">
        <authorList>
            <person name="Kim H.S."/>
            <person name="Kim J.-S."/>
            <person name="Suh M.K."/>
            <person name="Eom M.K."/>
            <person name="Lee J.-S."/>
        </authorList>
    </citation>
    <scope>NUCLEOTIDE SEQUENCE</scope>
    <source>
        <strain evidence="4">LIP-5</strain>
    </source>
</reference>
<feature type="domain" description="DUF4959" evidence="1">
    <location>
        <begin position="18"/>
        <end position="121"/>
    </location>
</feature>
<dbReference type="SUPFAM" id="SSF49785">
    <property type="entry name" value="Galactose-binding domain-like"/>
    <property type="match status" value="1"/>
</dbReference>
<dbReference type="AlphaFoldDB" id="A0AAE3LNR0"/>
<dbReference type="RefSeq" id="WP_263038809.1">
    <property type="nucleotide sequence ID" value="NZ_JAOTPL010000023.1"/>
</dbReference>
<name>A0AAE3LNR0_9BACT</name>
<organism evidence="4 5">
    <name type="scientific">Haoranjiania flava</name>
    <dbReference type="NCBI Taxonomy" id="1856322"/>
    <lineage>
        <taxon>Bacteria</taxon>
        <taxon>Pseudomonadati</taxon>
        <taxon>Bacteroidota</taxon>
        <taxon>Chitinophagia</taxon>
        <taxon>Chitinophagales</taxon>
        <taxon>Chitinophagaceae</taxon>
        <taxon>Haoranjiania</taxon>
    </lineage>
</organism>
<proteinExistence type="predicted"/>
<protein>
    <submittedName>
        <fullName evidence="4">DUF5000 domain-containing lipoprotein</fullName>
    </submittedName>
</protein>
<dbReference type="Gene3D" id="2.60.120.260">
    <property type="entry name" value="Galactose-binding domain-like"/>
    <property type="match status" value="1"/>
</dbReference>
<dbReference type="InterPro" id="IPR033431">
    <property type="entry name" value="DUF5126"/>
</dbReference>
<feature type="domain" description="DUF5126" evidence="3">
    <location>
        <begin position="123"/>
        <end position="224"/>
    </location>
</feature>
<evidence type="ECO:0000313" key="5">
    <source>
        <dbReference type="Proteomes" id="UP001209317"/>
    </source>
</evidence>
<dbReference type="Pfam" id="PF16391">
    <property type="entry name" value="DUF5000"/>
    <property type="match status" value="1"/>
</dbReference>
<dbReference type="Pfam" id="PF16323">
    <property type="entry name" value="DUF4959"/>
    <property type="match status" value="1"/>
</dbReference>
<feature type="domain" description="DUF5000" evidence="2">
    <location>
        <begin position="249"/>
        <end position="393"/>
    </location>
</feature>
<dbReference type="Pfam" id="PF17166">
    <property type="entry name" value="DUF5126"/>
    <property type="match status" value="1"/>
</dbReference>
<dbReference type="PROSITE" id="PS51257">
    <property type="entry name" value="PROKAR_LIPOPROTEIN"/>
    <property type="match status" value="1"/>
</dbReference>